<dbReference type="FunFam" id="3.30.1360.40:FF:000001">
    <property type="entry name" value="Ribosome-recycling factor"/>
    <property type="match status" value="1"/>
</dbReference>
<comment type="subcellular location">
    <subcellularLocation>
        <location evidence="3">Cytoplasm</location>
    </subcellularLocation>
</comment>
<dbReference type="InterPro" id="IPR023584">
    <property type="entry name" value="Ribosome_recyc_fac_dom"/>
</dbReference>
<comment type="function">
    <text evidence="3">Responsible for the release of ribosomes from messenger RNA at the termination of protein biosynthesis. May increase the efficiency of translation by recycling ribosomes from one round of translation to another.</text>
</comment>
<accession>A0AAJ1PSF3</accession>
<dbReference type="PANTHER" id="PTHR20982:SF3">
    <property type="entry name" value="MITOCHONDRIAL RIBOSOME RECYCLING FACTOR PSEUDO 1"/>
    <property type="match status" value="1"/>
</dbReference>
<dbReference type="AlphaFoldDB" id="A0AAJ1PSF3"/>
<name>A0AAJ1PSF3_9MOLU</name>
<comment type="similarity">
    <text evidence="1 3">Belongs to the RRF family.</text>
</comment>
<dbReference type="Gene3D" id="3.30.1360.40">
    <property type="match status" value="1"/>
</dbReference>
<feature type="domain" description="Ribosome recycling factor" evidence="4">
    <location>
        <begin position="25"/>
        <end position="180"/>
    </location>
</feature>
<reference evidence="5" key="1">
    <citation type="submission" date="2023-05" db="EMBL/GenBank/DDBJ databases">
        <title>Mycoplasma phocimorsus sp. nov., isolated from Scandinavian patients with seal finger or septic arthritis after contact with seals.</title>
        <authorList>
            <person name="Skafte-Holm A."/>
            <person name="Pedersen T.R."/>
            <person name="Froelund M."/>
            <person name="Stegger M."/>
            <person name="Qvortrup K."/>
            <person name="Michaels D.L."/>
            <person name="Brown D.R."/>
            <person name="Jensen J.S."/>
        </authorList>
    </citation>
    <scope>NUCLEOTIDE SEQUENCE</scope>
    <source>
        <strain evidence="5">M5725</strain>
    </source>
</reference>
<evidence type="ECO:0000256" key="3">
    <source>
        <dbReference type="HAMAP-Rule" id="MF_00040"/>
    </source>
</evidence>
<dbReference type="GO" id="GO:0006415">
    <property type="term" value="P:translational termination"/>
    <property type="evidence" value="ECO:0007669"/>
    <property type="project" value="UniProtKB-UniRule"/>
</dbReference>
<proteinExistence type="inferred from homology"/>
<evidence type="ECO:0000313" key="6">
    <source>
        <dbReference type="Proteomes" id="UP001224428"/>
    </source>
</evidence>
<dbReference type="Proteomes" id="UP001224428">
    <property type="component" value="Unassembled WGS sequence"/>
</dbReference>
<dbReference type="Pfam" id="PF01765">
    <property type="entry name" value="RRF"/>
    <property type="match status" value="1"/>
</dbReference>
<dbReference type="InterPro" id="IPR036191">
    <property type="entry name" value="RRF_sf"/>
</dbReference>
<evidence type="ECO:0000256" key="2">
    <source>
        <dbReference type="ARBA" id="ARBA00022917"/>
    </source>
</evidence>
<dbReference type="SUPFAM" id="SSF55194">
    <property type="entry name" value="Ribosome recycling factor, RRF"/>
    <property type="match status" value="1"/>
</dbReference>
<protein>
    <recommendedName>
        <fullName evidence="3">Ribosome-recycling factor</fullName>
        <shortName evidence="3">RRF</shortName>
    </recommendedName>
    <alternativeName>
        <fullName evidence="3">Ribosome-releasing factor</fullName>
    </alternativeName>
</protein>
<dbReference type="InterPro" id="IPR002661">
    <property type="entry name" value="Ribosome_recyc_fac"/>
</dbReference>
<evidence type="ECO:0000256" key="1">
    <source>
        <dbReference type="ARBA" id="ARBA00005912"/>
    </source>
</evidence>
<dbReference type="GO" id="GO:0005737">
    <property type="term" value="C:cytoplasm"/>
    <property type="evidence" value="ECO:0007669"/>
    <property type="project" value="UniProtKB-SubCell"/>
</dbReference>
<dbReference type="PANTHER" id="PTHR20982">
    <property type="entry name" value="RIBOSOME RECYCLING FACTOR"/>
    <property type="match status" value="1"/>
</dbReference>
<organism evidence="5 6">
    <name type="scientific">Mycoplasma phocimorsus</name>
    <dbReference type="NCBI Taxonomy" id="3045839"/>
    <lineage>
        <taxon>Bacteria</taxon>
        <taxon>Bacillati</taxon>
        <taxon>Mycoplasmatota</taxon>
        <taxon>Mollicutes</taxon>
        <taxon>Mycoplasmataceae</taxon>
        <taxon>Mycoplasma</taxon>
    </lineage>
</organism>
<dbReference type="RefSeq" id="WP_283823791.1">
    <property type="nucleotide sequence ID" value="NZ_JASDAY010000024.1"/>
</dbReference>
<sequence>MKDFDEYLIIFLEEADKGIEGYEYNLSRISTGRANPQLIRKIKVNYYESLTPLEEIALISVPEPQQLLVKPYDISSVRDITSALNNANLGIEAINEGNQVRMTFPTLTTERRKEMVKQMSKYTEQARIAIRNGRHNALKAMKADELPEDLEKRYSDMIQKQVDKYNEIILKLTDLKTKELTNM</sequence>
<comment type="caution">
    <text evidence="5">The sequence shown here is derived from an EMBL/GenBank/DDBJ whole genome shotgun (WGS) entry which is preliminary data.</text>
</comment>
<dbReference type="HAMAP" id="MF_00040">
    <property type="entry name" value="RRF"/>
    <property type="match status" value="1"/>
</dbReference>
<evidence type="ECO:0000259" key="4">
    <source>
        <dbReference type="Pfam" id="PF01765"/>
    </source>
</evidence>
<gene>
    <name evidence="3" type="primary">frr</name>
    <name evidence="5" type="ORF">QLQ80_01180</name>
</gene>
<keyword evidence="2 3" id="KW-0648">Protein biosynthesis</keyword>
<dbReference type="GO" id="GO:0043023">
    <property type="term" value="F:ribosomal large subunit binding"/>
    <property type="evidence" value="ECO:0007669"/>
    <property type="project" value="TreeGrafter"/>
</dbReference>
<keyword evidence="3" id="KW-0963">Cytoplasm</keyword>
<evidence type="ECO:0000313" key="5">
    <source>
        <dbReference type="EMBL" id="MDJ1645701.1"/>
    </source>
</evidence>
<dbReference type="Gene3D" id="1.10.132.20">
    <property type="entry name" value="Ribosome-recycling factor"/>
    <property type="match status" value="1"/>
</dbReference>
<dbReference type="EMBL" id="JASDDP010000011">
    <property type="protein sequence ID" value="MDJ1645701.1"/>
    <property type="molecule type" value="Genomic_DNA"/>
</dbReference>
<keyword evidence="6" id="KW-1185">Reference proteome</keyword>